<keyword evidence="2" id="KW-1185">Reference proteome</keyword>
<organism evidence="1 2">
    <name type="scientific">Persea americana</name>
    <name type="common">Avocado</name>
    <dbReference type="NCBI Taxonomy" id="3435"/>
    <lineage>
        <taxon>Eukaryota</taxon>
        <taxon>Viridiplantae</taxon>
        <taxon>Streptophyta</taxon>
        <taxon>Embryophyta</taxon>
        <taxon>Tracheophyta</taxon>
        <taxon>Spermatophyta</taxon>
        <taxon>Magnoliopsida</taxon>
        <taxon>Magnoliidae</taxon>
        <taxon>Laurales</taxon>
        <taxon>Lauraceae</taxon>
        <taxon>Persea</taxon>
    </lineage>
</organism>
<protein>
    <submittedName>
        <fullName evidence="1">Uncharacterized protein</fullName>
    </submittedName>
</protein>
<accession>A0ACC2K958</accession>
<gene>
    <name evidence="1" type="ORF">MRB53_013866</name>
</gene>
<sequence length="107" mass="12365">MLALPGEVGSWQRECKGYQFWTRADTDGFFTISYIRTGDYNLYAWVPSFIGDYKNDVNITVTEGLVAEKLGWGNEEASANSYWPIYLELKFGTAWRQWLLMKLSGME</sequence>
<name>A0ACC2K958_PERAE</name>
<reference evidence="1 2" key="1">
    <citation type="journal article" date="2022" name="Hortic Res">
        <title>A haplotype resolved chromosomal level avocado genome allows analysis of novel avocado genes.</title>
        <authorList>
            <person name="Nath O."/>
            <person name="Fletcher S.J."/>
            <person name="Hayward A."/>
            <person name="Shaw L.M."/>
            <person name="Masouleh A.K."/>
            <person name="Furtado A."/>
            <person name="Henry R.J."/>
            <person name="Mitter N."/>
        </authorList>
    </citation>
    <scope>NUCLEOTIDE SEQUENCE [LARGE SCALE GENOMIC DNA]</scope>
    <source>
        <strain evidence="2">cv. Hass</strain>
    </source>
</reference>
<evidence type="ECO:0000313" key="1">
    <source>
        <dbReference type="EMBL" id="KAJ8617680.1"/>
    </source>
</evidence>
<comment type="caution">
    <text evidence="1">The sequence shown here is derived from an EMBL/GenBank/DDBJ whole genome shotgun (WGS) entry which is preliminary data.</text>
</comment>
<dbReference type="EMBL" id="CM056812">
    <property type="protein sequence ID" value="KAJ8617680.1"/>
    <property type="molecule type" value="Genomic_DNA"/>
</dbReference>
<dbReference type="Proteomes" id="UP001234297">
    <property type="component" value="Chromosome 4"/>
</dbReference>
<evidence type="ECO:0000313" key="2">
    <source>
        <dbReference type="Proteomes" id="UP001234297"/>
    </source>
</evidence>
<proteinExistence type="predicted"/>